<keyword evidence="8" id="KW-1185">Reference proteome</keyword>
<dbReference type="InterPro" id="IPR020845">
    <property type="entry name" value="AMP-binding_CS"/>
</dbReference>
<dbReference type="PROSITE" id="PS00455">
    <property type="entry name" value="AMP_BINDING"/>
    <property type="match status" value="1"/>
</dbReference>
<dbReference type="RefSeq" id="WP_163163317.1">
    <property type="nucleotide sequence ID" value="NZ_VKHP01000464.1"/>
</dbReference>
<dbReference type="EMBL" id="VKHP01000464">
    <property type="protein sequence ID" value="NEV02850.1"/>
    <property type="molecule type" value="Genomic_DNA"/>
</dbReference>
<dbReference type="InterPro" id="IPR042099">
    <property type="entry name" value="ANL_N_sf"/>
</dbReference>
<keyword evidence="4" id="KW-0067">ATP-binding</keyword>
<dbReference type="PANTHER" id="PTHR43107">
    <property type="entry name" value="LONG-CHAIN FATTY ACID TRANSPORT PROTEIN"/>
    <property type="match status" value="1"/>
</dbReference>
<dbReference type="Gene3D" id="3.30.300.30">
    <property type="match status" value="1"/>
</dbReference>
<evidence type="ECO:0000313" key="7">
    <source>
        <dbReference type="EMBL" id="NEV02850.1"/>
    </source>
</evidence>
<dbReference type="InterPro" id="IPR025110">
    <property type="entry name" value="AMP-bd_C"/>
</dbReference>
<evidence type="ECO:0000256" key="2">
    <source>
        <dbReference type="ARBA" id="ARBA00022598"/>
    </source>
</evidence>
<organism evidence="7 8">
    <name type="scientific">Bradyrhizobium uaiense</name>
    <dbReference type="NCBI Taxonomy" id="2594946"/>
    <lineage>
        <taxon>Bacteria</taxon>
        <taxon>Pseudomonadati</taxon>
        <taxon>Pseudomonadota</taxon>
        <taxon>Alphaproteobacteria</taxon>
        <taxon>Hyphomicrobiales</taxon>
        <taxon>Nitrobacteraceae</taxon>
        <taxon>Bradyrhizobium</taxon>
    </lineage>
</organism>
<dbReference type="GO" id="GO:0005524">
    <property type="term" value="F:ATP binding"/>
    <property type="evidence" value="ECO:0007669"/>
    <property type="project" value="UniProtKB-KW"/>
</dbReference>
<evidence type="ECO:0000259" key="6">
    <source>
        <dbReference type="Pfam" id="PF13193"/>
    </source>
</evidence>
<sequence length="505" mass="55392">MQVPEFSFAELLTRLPDGGAVVTSDGTLSAADIPGLASRAAGALAELGVHPGDRLGLILHNQQAMLAAWFGSAWAGVTFIPINTHLRGDILKYTVSHCEPALLIVADDLVTVVRELCPNARLLSATDWMVMVHGSPERPMARTGDLGLILYTSGTTGRPKGVAWHPVTQARHAWFYSRTFVPLSPGEVGHTAFPLFHVTSMGVGMACLLNGATAYIDPRFSASSFWDRIRETRASMFTYLGATLAILLKAVPSPRDREHNLRYGMGGAATQEIWQAFQTRFSVPLLEGYGQTEMAACWAANPAASGRLGSVGPFCDRAEIRLEPVEKGSNIGLLHVKPREPHLIMEGYYKDPETTASVFNDGWYNTRDLLRVDDDGWLYFVGRVTDSIRRRGENISAQEIERVVGQYPDILEVAAVGEASDLTEQDVALYYVRRSESAIDSRKLADWCRANLPDFMVPRYYREVTALPKTATERVQKAQLSNAPVLIAFDAESGVTVRGPPVSRE</sequence>
<dbReference type="PANTHER" id="PTHR43107:SF15">
    <property type="entry name" value="FATTY ACID TRANSPORT PROTEIN 3, ISOFORM A"/>
    <property type="match status" value="1"/>
</dbReference>
<keyword evidence="3" id="KW-0547">Nucleotide-binding</keyword>
<evidence type="ECO:0000256" key="4">
    <source>
        <dbReference type="ARBA" id="ARBA00022840"/>
    </source>
</evidence>
<evidence type="ECO:0000256" key="1">
    <source>
        <dbReference type="ARBA" id="ARBA00006432"/>
    </source>
</evidence>
<comment type="caution">
    <text evidence="7">The sequence shown here is derived from an EMBL/GenBank/DDBJ whole genome shotgun (WGS) entry which is preliminary data.</text>
</comment>
<dbReference type="Proteomes" id="UP000468531">
    <property type="component" value="Unassembled WGS sequence"/>
</dbReference>
<reference evidence="7 8" key="1">
    <citation type="journal article" date="2020" name="Arch. Microbiol.">
        <title>Bradyrhizobium uaiense sp. nov., a new highly efficient cowpea symbiont.</title>
        <authorList>
            <person name="Cabral Michel D."/>
            <person name="Azarias Guimaraes A."/>
            <person name="Martins da Costa E."/>
            <person name="Soares de Carvalho T."/>
            <person name="Balsanelli E."/>
            <person name="Willems A."/>
            <person name="Maltempi de Souza E."/>
            <person name="de Souza Moreira F.M."/>
        </authorList>
    </citation>
    <scope>NUCLEOTIDE SEQUENCE [LARGE SCALE GENOMIC DNA]</scope>
    <source>
        <strain evidence="7 8">UFLA 03-164</strain>
    </source>
</reference>
<feature type="domain" description="AMP-binding enzyme C-terminal" evidence="6">
    <location>
        <begin position="399"/>
        <end position="472"/>
    </location>
</feature>
<keyword evidence="2 7" id="KW-0436">Ligase</keyword>
<feature type="domain" description="AMP-dependent synthetase/ligase" evidence="5">
    <location>
        <begin position="13"/>
        <end position="349"/>
    </location>
</feature>
<name>A0A6P1BXJ6_9BRAD</name>
<dbReference type="Pfam" id="PF13193">
    <property type="entry name" value="AMP-binding_C"/>
    <property type="match status" value="1"/>
</dbReference>
<gene>
    <name evidence="7" type="ORF">FNJ47_46145</name>
</gene>
<comment type="similarity">
    <text evidence="1">Belongs to the ATP-dependent AMP-binding enzyme family.</text>
</comment>
<dbReference type="GO" id="GO:0004467">
    <property type="term" value="F:long-chain fatty acid-CoA ligase activity"/>
    <property type="evidence" value="ECO:0007669"/>
    <property type="project" value="TreeGrafter"/>
</dbReference>
<dbReference type="Gene3D" id="3.40.50.12780">
    <property type="entry name" value="N-terminal domain of ligase-like"/>
    <property type="match status" value="1"/>
</dbReference>
<proteinExistence type="inferred from homology"/>
<dbReference type="SUPFAM" id="SSF56801">
    <property type="entry name" value="Acetyl-CoA synthetase-like"/>
    <property type="match status" value="1"/>
</dbReference>
<evidence type="ECO:0000313" key="8">
    <source>
        <dbReference type="Proteomes" id="UP000468531"/>
    </source>
</evidence>
<dbReference type="InterPro" id="IPR045851">
    <property type="entry name" value="AMP-bd_C_sf"/>
</dbReference>
<dbReference type="InterPro" id="IPR000873">
    <property type="entry name" value="AMP-dep_synth/lig_dom"/>
</dbReference>
<evidence type="ECO:0000256" key="3">
    <source>
        <dbReference type="ARBA" id="ARBA00022741"/>
    </source>
</evidence>
<evidence type="ECO:0000259" key="5">
    <source>
        <dbReference type="Pfam" id="PF00501"/>
    </source>
</evidence>
<dbReference type="AlphaFoldDB" id="A0A6P1BXJ6"/>
<accession>A0A6P1BXJ6</accession>
<dbReference type="GO" id="GO:0005324">
    <property type="term" value="F:long-chain fatty acid transmembrane transporter activity"/>
    <property type="evidence" value="ECO:0007669"/>
    <property type="project" value="TreeGrafter"/>
</dbReference>
<dbReference type="Pfam" id="PF00501">
    <property type="entry name" value="AMP-binding"/>
    <property type="match status" value="1"/>
</dbReference>
<dbReference type="GO" id="GO:0044539">
    <property type="term" value="P:long-chain fatty acid import into cell"/>
    <property type="evidence" value="ECO:0007669"/>
    <property type="project" value="TreeGrafter"/>
</dbReference>
<dbReference type="GO" id="GO:0005886">
    <property type="term" value="C:plasma membrane"/>
    <property type="evidence" value="ECO:0007669"/>
    <property type="project" value="TreeGrafter"/>
</dbReference>
<protein>
    <submittedName>
        <fullName evidence="7">ATP-dependent acyl-CoA ligase</fullName>
    </submittedName>
</protein>